<protein>
    <submittedName>
        <fullName evidence="6">Bile acid:sodium symporter family protein</fullName>
    </submittedName>
</protein>
<dbReference type="GO" id="GO:0016020">
    <property type="term" value="C:membrane"/>
    <property type="evidence" value="ECO:0007669"/>
    <property type="project" value="UniProtKB-SubCell"/>
</dbReference>
<dbReference type="EMBL" id="RHXB01000013">
    <property type="protein sequence ID" value="RSE23537.1"/>
    <property type="molecule type" value="Genomic_DNA"/>
</dbReference>
<evidence type="ECO:0000256" key="4">
    <source>
        <dbReference type="ARBA" id="ARBA00023136"/>
    </source>
</evidence>
<feature type="transmembrane region" description="Helical" evidence="5">
    <location>
        <begin position="246"/>
        <end position="266"/>
    </location>
</feature>
<keyword evidence="3 5" id="KW-1133">Transmembrane helix</keyword>
<feature type="transmembrane region" description="Helical" evidence="5">
    <location>
        <begin position="34"/>
        <end position="55"/>
    </location>
</feature>
<dbReference type="Proteomes" id="UP000275331">
    <property type="component" value="Unassembled WGS sequence"/>
</dbReference>
<comment type="caution">
    <text evidence="6">The sequence shown here is derived from an EMBL/GenBank/DDBJ whole genome shotgun (WGS) entry which is preliminary data.</text>
</comment>
<accession>A0A427UT46</accession>
<feature type="transmembrane region" description="Helical" evidence="5">
    <location>
        <begin position="90"/>
        <end position="109"/>
    </location>
</feature>
<comment type="subcellular location">
    <subcellularLocation>
        <location evidence="1">Membrane</location>
        <topology evidence="1">Multi-pass membrane protein</topology>
    </subcellularLocation>
</comment>
<dbReference type="InterPro" id="IPR004710">
    <property type="entry name" value="Bilac:Na_transpt"/>
</dbReference>
<feature type="transmembrane region" description="Helical" evidence="5">
    <location>
        <begin position="335"/>
        <end position="359"/>
    </location>
</feature>
<evidence type="ECO:0000256" key="1">
    <source>
        <dbReference type="ARBA" id="ARBA00004141"/>
    </source>
</evidence>
<dbReference type="Pfam" id="PF01758">
    <property type="entry name" value="SBF"/>
    <property type="match status" value="1"/>
</dbReference>
<dbReference type="RefSeq" id="WP_125294635.1">
    <property type="nucleotide sequence ID" value="NZ_DAMAJB010000013.1"/>
</dbReference>
<feature type="transmembrane region" description="Helical" evidence="5">
    <location>
        <begin position="7"/>
        <end position="28"/>
    </location>
</feature>
<dbReference type="InterPro" id="IPR002657">
    <property type="entry name" value="BilAc:Na_symport/Acr3"/>
</dbReference>
<organism evidence="6 7">
    <name type="scientific">Atlantibacter subterraneus</name>
    <dbReference type="NCBI Taxonomy" id="255519"/>
    <lineage>
        <taxon>Bacteria</taxon>
        <taxon>Pseudomonadati</taxon>
        <taxon>Pseudomonadota</taxon>
        <taxon>Gammaproteobacteria</taxon>
        <taxon>Enterobacterales</taxon>
        <taxon>Enterobacteriaceae</taxon>
        <taxon>Atlantibacter</taxon>
    </lineage>
</organism>
<dbReference type="OrthoDB" id="9806785at2"/>
<feature type="transmembrane region" description="Helical" evidence="5">
    <location>
        <begin position="62"/>
        <end position="84"/>
    </location>
</feature>
<dbReference type="AlphaFoldDB" id="A0A427UT46"/>
<evidence type="ECO:0000313" key="7">
    <source>
        <dbReference type="Proteomes" id="UP000275331"/>
    </source>
</evidence>
<dbReference type="PANTHER" id="PTHR10361">
    <property type="entry name" value="SODIUM-BILE ACID COTRANSPORTER"/>
    <property type="match status" value="1"/>
</dbReference>
<feature type="transmembrane region" description="Helical" evidence="5">
    <location>
        <begin position="179"/>
        <end position="199"/>
    </location>
</feature>
<evidence type="ECO:0000256" key="3">
    <source>
        <dbReference type="ARBA" id="ARBA00022989"/>
    </source>
</evidence>
<keyword evidence="4 5" id="KW-0472">Membrane</keyword>
<dbReference type="Gene3D" id="1.20.1530.20">
    <property type="match status" value="1"/>
</dbReference>
<evidence type="ECO:0000256" key="2">
    <source>
        <dbReference type="ARBA" id="ARBA00022692"/>
    </source>
</evidence>
<feature type="transmembrane region" description="Helical" evidence="5">
    <location>
        <begin position="278"/>
        <end position="298"/>
    </location>
</feature>
<gene>
    <name evidence="6" type="ORF">EGT71_18255</name>
</gene>
<sequence length="449" mass="47814">MTINAAVYKAGLAASAAGALIAVVGALMQATNVWHGGLVLGVTAFAIGAGFWPALRSYQFTLWIIAGFVAAMVYASELIIWGGFNITHKWIVFLVIQATMFSMGTKLTIQDFIDVAKMPWAVFVGTFCHFLIMPLLGFALTIMFDFPPEVAVGILLIGACPSGLSSTVMVYIANANLALAVSICAVSTLAATIMTPLWVNLLAGSLIDIKLMSMIMDVIKIVLIPIGAAILNDYLKSYASLRGRRIVQGLAALSACWLLFMAFGGWNSLFESASADAQMFAVVANFFAGGIIWSLFYNWLTQQKPKIQSYMPKVSMIGIIFFTTTAAAAGRDNLMQVGFLLCVAMLLHNLGGFSIGYLMSRFVFRMDVQSARTVAFEVGLQNGGMASGLAAAMGKLATVGLASAVMTPLGNVSGSLLANYWRKKDARAAKPAAQSSAAAEKPYSSEQTL</sequence>
<dbReference type="InterPro" id="IPR038770">
    <property type="entry name" value="Na+/solute_symporter_sf"/>
</dbReference>
<evidence type="ECO:0000313" key="6">
    <source>
        <dbReference type="EMBL" id="RSE23537.1"/>
    </source>
</evidence>
<name>A0A427UT46_9ENTR</name>
<evidence type="ECO:0000256" key="5">
    <source>
        <dbReference type="SAM" id="Phobius"/>
    </source>
</evidence>
<feature type="transmembrane region" description="Helical" evidence="5">
    <location>
        <begin position="211"/>
        <end position="234"/>
    </location>
</feature>
<proteinExistence type="predicted"/>
<feature type="transmembrane region" description="Helical" evidence="5">
    <location>
        <begin position="121"/>
        <end position="144"/>
    </location>
</feature>
<reference evidence="6 7" key="1">
    <citation type="submission" date="2018-10" db="EMBL/GenBank/DDBJ databases">
        <title>Transmission dynamics of multidrug resistant bacteria on intensive care unit surfaces.</title>
        <authorList>
            <person name="D'Souza A.W."/>
            <person name="Potter R.F."/>
            <person name="Wallace M."/>
            <person name="Shupe A."/>
            <person name="Patel S."/>
            <person name="Sun S."/>
            <person name="Gul D."/>
            <person name="Kwon J.H."/>
            <person name="Andleeb S."/>
            <person name="Burnham C.-A.D."/>
            <person name="Dantas G."/>
        </authorList>
    </citation>
    <scope>NUCLEOTIDE SEQUENCE [LARGE SCALE GENOMIC DNA]</scope>
    <source>
        <strain evidence="6 7">AS_373</strain>
    </source>
</reference>
<keyword evidence="2 5" id="KW-0812">Transmembrane</keyword>
<feature type="transmembrane region" description="Helical" evidence="5">
    <location>
        <begin position="150"/>
        <end position="172"/>
    </location>
</feature>
<dbReference type="PANTHER" id="PTHR10361:SF28">
    <property type="entry name" value="P3 PROTEIN-RELATED"/>
    <property type="match status" value="1"/>
</dbReference>